<proteinExistence type="predicted"/>
<dbReference type="EMBL" id="FUIG01000027">
    <property type="protein sequence ID" value="SJM31765.1"/>
    <property type="molecule type" value="Genomic_DNA"/>
</dbReference>
<organism evidence="1 2">
    <name type="scientific">Mesorhizobium delmotii</name>
    <dbReference type="NCBI Taxonomy" id="1631247"/>
    <lineage>
        <taxon>Bacteria</taxon>
        <taxon>Pseudomonadati</taxon>
        <taxon>Pseudomonadota</taxon>
        <taxon>Alphaproteobacteria</taxon>
        <taxon>Hyphomicrobiales</taxon>
        <taxon>Phyllobacteriaceae</taxon>
        <taxon>Mesorhizobium</taxon>
    </lineage>
</organism>
<evidence type="ECO:0000313" key="2">
    <source>
        <dbReference type="Proteomes" id="UP000245698"/>
    </source>
</evidence>
<dbReference type="Proteomes" id="UP000245698">
    <property type="component" value="Unassembled WGS sequence"/>
</dbReference>
<evidence type="ECO:0008006" key="3">
    <source>
        <dbReference type="Google" id="ProtNLM"/>
    </source>
</evidence>
<dbReference type="AlphaFoldDB" id="A0A2P9AKV1"/>
<sequence>MSDVATAMPEIWYRLSILEGVDTNKPGIYEWRIEGAGSYIGRYTFSDRPFGNYARHVRDQLSGGIYKPSRPDGWRRIHRELYAALLDGREIELIFVENCSVGELNARERVHRKDRGTLNGRRRSLEECRRPKLAQTLATAQADA</sequence>
<protein>
    <recommendedName>
        <fullName evidence="3">GIY-YIG domain-containing protein</fullName>
    </recommendedName>
</protein>
<gene>
    <name evidence="1" type="ORF">BQ8482_200023</name>
</gene>
<reference evidence="2" key="1">
    <citation type="submission" date="2016-12" db="EMBL/GenBank/DDBJ databases">
        <authorList>
            <person name="Brunel B."/>
        </authorList>
    </citation>
    <scope>NUCLEOTIDE SEQUENCE [LARGE SCALE GENOMIC DNA]</scope>
</reference>
<name>A0A2P9AKV1_9HYPH</name>
<accession>A0A2P9AKV1</accession>
<evidence type="ECO:0000313" key="1">
    <source>
        <dbReference type="EMBL" id="SJM31765.1"/>
    </source>
</evidence>
<keyword evidence="2" id="KW-1185">Reference proteome</keyword>